<keyword evidence="3" id="KW-0479">Metal-binding</keyword>
<accession>A0A6A5X0Q7</accession>
<sequence>MKLLNSLILLSTSLSHPSLAHPPSHHLCATLPSPLISNARILTISSASKPATLIPPSPPITFSPISVPSICEVNITLTHPGLNDTATIQIWLPLQNWNGRFLAVGGSAWVAGHFGLTQGPAVAAGFAAASTDAGVPTNPFSPPSWALDEAGELNVGLLTNFASRSVYDLAIAGKAITESFYKRKPVAYWNGCSTGGRQGLVAAQQYPEVFDGILAGAPAIYWPEYVVAELWPQVVMKDAGVFPPVEELDAVVAAAVAFCDELDGVRDGIVTEPNVCAGSFDARAVIGQSYNISGKEGKIGAGAVDVVRKIWQGPNIDGQQLWYGAPIGAAMDILANTTVSNHGKRTGLPFFVPDTWVKWFVQKDPTYAVSDIDSKALKKLFLKSQSFDDLLNNANPDLSRLQRSGTKLLVWHGGADQIIYSQGTTQYRQRVEGAMGGVDHVDEYFRYFIAPGVNHCGVGTTPAPVNALESLIKWVEKGVPPSTLTGQTSSSAPVQLTRLICKYPLVPKYRQTGDTNSLASYECVKGSPP</sequence>
<feature type="signal peptide" evidence="8">
    <location>
        <begin position="1"/>
        <end position="20"/>
    </location>
</feature>
<comment type="similarity">
    <text evidence="1 8">Belongs to the tannase family.</text>
</comment>
<evidence type="ECO:0000256" key="2">
    <source>
        <dbReference type="ARBA" id="ARBA00022487"/>
    </source>
</evidence>
<dbReference type="Proteomes" id="UP000799779">
    <property type="component" value="Unassembled WGS sequence"/>
</dbReference>
<dbReference type="GO" id="GO:0046872">
    <property type="term" value="F:metal ion binding"/>
    <property type="evidence" value="ECO:0007669"/>
    <property type="project" value="UniProtKB-KW"/>
</dbReference>
<dbReference type="SUPFAM" id="SSF53474">
    <property type="entry name" value="alpha/beta-Hydrolases"/>
    <property type="match status" value="1"/>
</dbReference>
<protein>
    <recommendedName>
        <fullName evidence="8">Carboxylic ester hydrolase</fullName>
        <ecNumber evidence="8">3.1.1.-</ecNumber>
    </recommendedName>
</protein>
<evidence type="ECO:0000256" key="3">
    <source>
        <dbReference type="ARBA" id="ARBA00022723"/>
    </source>
</evidence>
<keyword evidence="7" id="KW-1015">Disulfide bond</keyword>
<evidence type="ECO:0000256" key="5">
    <source>
        <dbReference type="ARBA" id="ARBA00022801"/>
    </source>
</evidence>
<dbReference type="OrthoDB" id="3039123at2759"/>
<dbReference type="AlphaFoldDB" id="A0A6A5X0Q7"/>
<name>A0A6A5X0Q7_9PLEO</name>
<evidence type="ECO:0000256" key="4">
    <source>
        <dbReference type="ARBA" id="ARBA00022729"/>
    </source>
</evidence>
<evidence type="ECO:0000256" key="1">
    <source>
        <dbReference type="ARBA" id="ARBA00006249"/>
    </source>
</evidence>
<keyword evidence="10" id="KW-1185">Reference proteome</keyword>
<evidence type="ECO:0000256" key="7">
    <source>
        <dbReference type="ARBA" id="ARBA00023157"/>
    </source>
</evidence>
<keyword evidence="2" id="KW-0719">Serine esterase</keyword>
<dbReference type="PANTHER" id="PTHR33938">
    <property type="entry name" value="FERULOYL ESTERASE B-RELATED"/>
    <property type="match status" value="1"/>
</dbReference>
<organism evidence="9 10">
    <name type="scientific">Amniculicola lignicola CBS 123094</name>
    <dbReference type="NCBI Taxonomy" id="1392246"/>
    <lineage>
        <taxon>Eukaryota</taxon>
        <taxon>Fungi</taxon>
        <taxon>Dikarya</taxon>
        <taxon>Ascomycota</taxon>
        <taxon>Pezizomycotina</taxon>
        <taxon>Dothideomycetes</taxon>
        <taxon>Pleosporomycetidae</taxon>
        <taxon>Pleosporales</taxon>
        <taxon>Amniculicolaceae</taxon>
        <taxon>Amniculicola</taxon>
    </lineage>
</organism>
<evidence type="ECO:0000313" key="9">
    <source>
        <dbReference type="EMBL" id="KAF2007218.1"/>
    </source>
</evidence>
<evidence type="ECO:0000256" key="6">
    <source>
        <dbReference type="ARBA" id="ARBA00022837"/>
    </source>
</evidence>
<evidence type="ECO:0000313" key="10">
    <source>
        <dbReference type="Proteomes" id="UP000799779"/>
    </source>
</evidence>
<dbReference type="InterPro" id="IPR029058">
    <property type="entry name" value="AB_hydrolase_fold"/>
</dbReference>
<dbReference type="Gene3D" id="3.40.50.1820">
    <property type="entry name" value="alpha/beta hydrolase"/>
    <property type="match status" value="1"/>
</dbReference>
<feature type="chain" id="PRO_5025716433" description="Carboxylic ester hydrolase" evidence="8">
    <location>
        <begin position="21"/>
        <end position="529"/>
    </location>
</feature>
<evidence type="ECO:0000256" key="8">
    <source>
        <dbReference type="RuleBase" id="RU361238"/>
    </source>
</evidence>
<dbReference type="EC" id="3.1.1.-" evidence="8"/>
<keyword evidence="5 8" id="KW-0378">Hydrolase</keyword>
<dbReference type="EMBL" id="ML977557">
    <property type="protein sequence ID" value="KAF2007218.1"/>
    <property type="molecule type" value="Genomic_DNA"/>
</dbReference>
<keyword evidence="6" id="KW-0106">Calcium</keyword>
<keyword evidence="4 8" id="KW-0732">Signal</keyword>
<reference evidence="9" key="1">
    <citation type="journal article" date="2020" name="Stud. Mycol.">
        <title>101 Dothideomycetes genomes: a test case for predicting lifestyles and emergence of pathogens.</title>
        <authorList>
            <person name="Haridas S."/>
            <person name="Albert R."/>
            <person name="Binder M."/>
            <person name="Bloem J."/>
            <person name="Labutti K."/>
            <person name="Salamov A."/>
            <person name="Andreopoulos B."/>
            <person name="Baker S."/>
            <person name="Barry K."/>
            <person name="Bills G."/>
            <person name="Bluhm B."/>
            <person name="Cannon C."/>
            <person name="Castanera R."/>
            <person name="Culley D."/>
            <person name="Daum C."/>
            <person name="Ezra D."/>
            <person name="Gonzalez J."/>
            <person name="Henrissat B."/>
            <person name="Kuo A."/>
            <person name="Liang C."/>
            <person name="Lipzen A."/>
            <person name="Lutzoni F."/>
            <person name="Magnuson J."/>
            <person name="Mondo S."/>
            <person name="Nolan M."/>
            <person name="Ohm R."/>
            <person name="Pangilinan J."/>
            <person name="Park H.-J."/>
            <person name="Ramirez L."/>
            <person name="Alfaro M."/>
            <person name="Sun H."/>
            <person name="Tritt A."/>
            <person name="Yoshinaga Y."/>
            <person name="Zwiers L.-H."/>
            <person name="Turgeon B."/>
            <person name="Goodwin S."/>
            <person name="Spatafora J."/>
            <person name="Crous P."/>
            <person name="Grigoriev I."/>
        </authorList>
    </citation>
    <scope>NUCLEOTIDE SEQUENCE</scope>
    <source>
        <strain evidence="9">CBS 123094</strain>
    </source>
</reference>
<dbReference type="PANTHER" id="PTHR33938:SF8">
    <property type="entry name" value="CARBOXYLIC ESTER HYDROLASE"/>
    <property type="match status" value="1"/>
</dbReference>
<proteinExistence type="inferred from homology"/>
<dbReference type="InterPro" id="IPR011118">
    <property type="entry name" value="Tannase/feruloyl_esterase"/>
</dbReference>
<dbReference type="Pfam" id="PF07519">
    <property type="entry name" value="Tannase"/>
    <property type="match status" value="1"/>
</dbReference>
<gene>
    <name evidence="9" type="ORF">P154DRAFT_558530</name>
</gene>
<dbReference type="GO" id="GO:0030600">
    <property type="term" value="F:feruloyl esterase activity"/>
    <property type="evidence" value="ECO:0007669"/>
    <property type="project" value="UniProtKB-ARBA"/>
</dbReference>